<dbReference type="VEuPathDB" id="FungiDB:SMAC_09688"/>
<evidence type="ECO:0000256" key="1">
    <source>
        <dbReference type="PROSITE-ProRule" id="PRU00339"/>
    </source>
</evidence>
<dbReference type="PANTHER" id="PTHR46082:SF6">
    <property type="entry name" value="AAA+ ATPASE DOMAIN-CONTAINING PROTEIN-RELATED"/>
    <property type="match status" value="1"/>
</dbReference>
<dbReference type="PANTHER" id="PTHR46082">
    <property type="entry name" value="ATP/GTP-BINDING PROTEIN-RELATED"/>
    <property type="match status" value="1"/>
</dbReference>
<accession>A0A8S8ZKQ3</accession>
<dbReference type="InterPro" id="IPR053137">
    <property type="entry name" value="NLR-like"/>
</dbReference>
<dbReference type="PROSITE" id="PS50005">
    <property type="entry name" value="TPR"/>
    <property type="match status" value="4"/>
</dbReference>
<reference evidence="2 3" key="1">
    <citation type="submission" date="2017-07" db="EMBL/GenBank/DDBJ databases">
        <title>Genome sequence of the Sordaria macrospora wild type strain R19027.</title>
        <authorList>
            <person name="Nowrousian M."/>
            <person name="Teichert I."/>
            <person name="Kueck U."/>
        </authorList>
    </citation>
    <scope>NUCLEOTIDE SEQUENCE [LARGE SCALE GENOMIC DNA]</scope>
    <source>
        <strain evidence="2 3">R19027</strain>
        <tissue evidence="2">Mycelium</tissue>
    </source>
</reference>
<dbReference type="GO" id="GO:0009116">
    <property type="term" value="P:nucleoside metabolic process"/>
    <property type="evidence" value="ECO:0007669"/>
    <property type="project" value="InterPro"/>
</dbReference>
<feature type="repeat" description="TPR" evidence="1">
    <location>
        <begin position="825"/>
        <end position="858"/>
    </location>
</feature>
<evidence type="ECO:0008006" key="4">
    <source>
        <dbReference type="Google" id="ProtNLM"/>
    </source>
</evidence>
<dbReference type="Gene3D" id="3.40.50.1580">
    <property type="entry name" value="Nucleoside phosphorylase domain"/>
    <property type="match status" value="1"/>
</dbReference>
<dbReference type="SUPFAM" id="SSF52540">
    <property type="entry name" value="P-loop containing nucleoside triphosphate hydrolases"/>
    <property type="match status" value="1"/>
</dbReference>
<dbReference type="Proteomes" id="UP000433876">
    <property type="component" value="Unassembled WGS sequence"/>
</dbReference>
<feature type="repeat" description="TPR" evidence="1">
    <location>
        <begin position="909"/>
        <end position="942"/>
    </location>
</feature>
<comment type="caution">
    <text evidence="2">The sequence shown here is derived from an EMBL/GenBank/DDBJ whole genome shotgun (WGS) entry which is preliminary data.</text>
</comment>
<dbReference type="GO" id="GO:0003824">
    <property type="term" value="F:catalytic activity"/>
    <property type="evidence" value="ECO:0007669"/>
    <property type="project" value="InterPro"/>
</dbReference>
<dbReference type="SUPFAM" id="SSF53167">
    <property type="entry name" value="Purine and uridine phosphorylases"/>
    <property type="match status" value="1"/>
</dbReference>
<gene>
    <name evidence="2" type="ORF">SMACR_09688</name>
</gene>
<dbReference type="EMBL" id="NMPR01000159">
    <property type="protein sequence ID" value="KAA8628872.1"/>
    <property type="molecule type" value="Genomic_DNA"/>
</dbReference>
<keyword evidence="1" id="KW-0802">TPR repeat</keyword>
<evidence type="ECO:0000313" key="2">
    <source>
        <dbReference type="EMBL" id="KAA8628872.1"/>
    </source>
</evidence>
<dbReference type="Pfam" id="PF13424">
    <property type="entry name" value="TPR_12"/>
    <property type="match status" value="2"/>
</dbReference>
<dbReference type="Gene3D" id="1.25.40.10">
    <property type="entry name" value="Tetratricopeptide repeat domain"/>
    <property type="match status" value="2"/>
</dbReference>
<dbReference type="AlphaFoldDB" id="A0A8S8ZKQ3"/>
<proteinExistence type="predicted"/>
<sequence length="1023" mass="115286">MGDDLKYAAPASKNGFEIAILCALPKERAAVLLLLDDLWDGRGSDRHRYARAQGDCNIYTHGRIGRFHVVIVLLDTMGKVPAAGAATAIRIGYPNISLALIVGICAGVPFPKKSQEVILGDIIISNILIHRDFGRQHSDHFKAKVEAEHVYGRPNKNIRSLLRSLGDDGCPEVEEQAAKYLRQLQEKDDTDPKRETGKYKYPGVDKDKLFDDAYEHKHHDPTLDCGCYTQGSICERSREIECDELGCDSNWLVPRQRLTRHRAQGSSPLPQIHIGRMGSGDSVIRSAQHRNALAAEEVIGIEMEGAGAWDELPSIVIKGVCDYADSHKSKMWQDYAAATAASVAKAVLDEYPGSGRTKEGHYRVKFSLRSMPMSNNFVPRPSDMTGIEESLLPCHQKKQGRNVFVLHGLGGIGKTQLAVNFALHYQAAFSAIFWLDSTSEDSLKQSFASCAKRIPKDQIPENIRSPQTGDEVDLNDIVEHVQEWLAKDDNVDWLLIFDNVDLDHTQGEISGTYDIRKYLPSDHGAVLITSRLSKLAQLGESKRIESADPDLSKKIFEKWYGKELSELLHLLGGLPLALAQAAAYMGELNLHVASYIRLYEQQWDELFQNTDSSLPDYGNRSVWTTWTISFNAIETRDKNAGNLLRLWAFLDNREMWHSLLQVAINDQEQWPKWLRDIACNEVKFFNILRLLLRYSMIEARESEQSNYSMHPVVHRWISHIQDDSRKRVFLRLAVMLIGFSVPHITTKNYWVLQRRLLPHAERCLRWMGKLEGGECNMEDITMGHATNSLGNLYSDHGRLKEAETMYQRALEGYEKAVGPDHTSTLNTVNNLGILYSDQGRLKEAETMYQRALEGREKAVGPDHTSTLDTVNNLGIFYKHQGQLKEAETMYQRALEGYEKAVGPDHMSTLNTVNNLGRLYSDHGRLKEAETMYQRALEGYEKAVGPDHTSTLDTVNNLGILYSDQGRLKEAEMMYQRALSGYSAALGSSHAKSLLVVKNIASLQLVQGNFSLHQLIVKFAEIYN</sequence>
<dbReference type="Gene3D" id="3.40.50.300">
    <property type="entry name" value="P-loop containing nucleotide triphosphate hydrolases"/>
    <property type="match status" value="1"/>
</dbReference>
<dbReference type="InterPro" id="IPR019734">
    <property type="entry name" value="TPR_rpt"/>
</dbReference>
<name>A0A8S8ZKQ3_SORMA</name>
<dbReference type="InterPro" id="IPR011990">
    <property type="entry name" value="TPR-like_helical_dom_sf"/>
</dbReference>
<dbReference type="InterPro" id="IPR035994">
    <property type="entry name" value="Nucleoside_phosphorylase_sf"/>
</dbReference>
<feature type="repeat" description="TPR" evidence="1">
    <location>
        <begin position="867"/>
        <end position="900"/>
    </location>
</feature>
<dbReference type="InterPro" id="IPR027417">
    <property type="entry name" value="P-loop_NTPase"/>
</dbReference>
<evidence type="ECO:0000313" key="3">
    <source>
        <dbReference type="Proteomes" id="UP000433876"/>
    </source>
</evidence>
<organism evidence="2 3">
    <name type="scientific">Sordaria macrospora</name>
    <dbReference type="NCBI Taxonomy" id="5147"/>
    <lineage>
        <taxon>Eukaryota</taxon>
        <taxon>Fungi</taxon>
        <taxon>Dikarya</taxon>
        <taxon>Ascomycota</taxon>
        <taxon>Pezizomycotina</taxon>
        <taxon>Sordariomycetes</taxon>
        <taxon>Sordariomycetidae</taxon>
        <taxon>Sordariales</taxon>
        <taxon>Sordariaceae</taxon>
        <taxon>Sordaria</taxon>
    </lineage>
</organism>
<dbReference type="SMART" id="SM00028">
    <property type="entry name" value="TPR"/>
    <property type="match status" value="5"/>
</dbReference>
<protein>
    <recommendedName>
        <fullName evidence="4">Kinesin light chain</fullName>
    </recommendedName>
</protein>
<dbReference type="SUPFAM" id="SSF48452">
    <property type="entry name" value="TPR-like"/>
    <property type="match status" value="2"/>
</dbReference>
<feature type="repeat" description="TPR" evidence="1">
    <location>
        <begin position="783"/>
        <end position="816"/>
    </location>
</feature>
<dbReference type="PRINTS" id="PR00381">
    <property type="entry name" value="KINESINLIGHT"/>
</dbReference>
<dbReference type="Pfam" id="PF13374">
    <property type="entry name" value="TPR_10"/>
    <property type="match status" value="1"/>
</dbReference>